<name>A0ABT8J8I7_9BACL</name>
<feature type="transmembrane region" description="Helical" evidence="1">
    <location>
        <begin position="35"/>
        <end position="55"/>
    </location>
</feature>
<dbReference type="Proteomes" id="UP001174205">
    <property type="component" value="Unassembled WGS sequence"/>
</dbReference>
<feature type="transmembrane region" description="Helical" evidence="1">
    <location>
        <begin position="6"/>
        <end position="23"/>
    </location>
</feature>
<keyword evidence="1" id="KW-0472">Membrane</keyword>
<reference evidence="2" key="1">
    <citation type="submission" date="2023-03" db="EMBL/GenBank/DDBJ databases">
        <title>MT1 and MT2 Draft Genomes of Novel Species.</title>
        <authorList>
            <person name="Venkateswaran K."/>
        </authorList>
    </citation>
    <scope>NUCLEOTIDE SEQUENCE</scope>
    <source>
        <strain evidence="2">F6_3S_P_1C</strain>
    </source>
</reference>
<feature type="transmembrane region" description="Helical" evidence="1">
    <location>
        <begin position="61"/>
        <end position="87"/>
    </location>
</feature>
<protein>
    <submittedName>
        <fullName evidence="2">YesK family protein</fullName>
    </submittedName>
</protein>
<keyword evidence="1" id="KW-1133">Transmembrane helix</keyword>
<organism evidence="2 3">
    <name type="scientific">Paenibacillus vandeheii</name>
    <dbReference type="NCBI Taxonomy" id="3035917"/>
    <lineage>
        <taxon>Bacteria</taxon>
        <taxon>Bacillati</taxon>
        <taxon>Bacillota</taxon>
        <taxon>Bacilli</taxon>
        <taxon>Bacillales</taxon>
        <taxon>Paenibacillaceae</taxon>
        <taxon>Paenibacillus</taxon>
    </lineage>
</organism>
<dbReference type="EMBL" id="JAROCD010000004">
    <property type="protein sequence ID" value="MDN4601282.1"/>
    <property type="molecule type" value="Genomic_DNA"/>
</dbReference>
<keyword evidence="3" id="KW-1185">Reference proteome</keyword>
<comment type="caution">
    <text evidence="2">The sequence shown here is derived from an EMBL/GenBank/DDBJ whole genome shotgun (WGS) entry which is preliminary data.</text>
</comment>
<proteinExistence type="predicted"/>
<accession>A0ABT8J8I7</accession>
<evidence type="ECO:0000313" key="2">
    <source>
        <dbReference type="EMBL" id="MDN4601282.1"/>
    </source>
</evidence>
<dbReference type="InterPro" id="IPR025434">
    <property type="entry name" value="YesK-like"/>
</dbReference>
<keyword evidence="1" id="KW-0812">Transmembrane</keyword>
<gene>
    <name evidence="2" type="ORF">P5G61_08610</name>
</gene>
<evidence type="ECO:0000313" key="3">
    <source>
        <dbReference type="Proteomes" id="UP001174205"/>
    </source>
</evidence>
<dbReference type="Pfam" id="PF14150">
    <property type="entry name" value="YesK"/>
    <property type="match status" value="1"/>
</dbReference>
<sequence length="95" mass="10601">MKGLIILILLIWLALLLIEWLIYRLQGRRMTRAQYILPCVALLGGAIVIMISVDIGGWNGIGYALLGVSIATSGLLTLITVIIVDVVMRRRRRNE</sequence>
<evidence type="ECO:0000256" key="1">
    <source>
        <dbReference type="SAM" id="Phobius"/>
    </source>
</evidence>